<evidence type="ECO:0000256" key="6">
    <source>
        <dbReference type="SAM" id="MobiDB-lite"/>
    </source>
</evidence>
<proteinExistence type="predicted"/>
<dbReference type="Gene3D" id="2.60.120.260">
    <property type="entry name" value="Galactose-binding domain-like"/>
    <property type="match status" value="1"/>
</dbReference>
<feature type="transmembrane region" description="Helical" evidence="7">
    <location>
        <begin position="211"/>
        <end position="232"/>
    </location>
</feature>
<dbReference type="SUPFAM" id="SSF52833">
    <property type="entry name" value="Thioredoxin-like"/>
    <property type="match status" value="1"/>
</dbReference>
<keyword evidence="4 7" id="KW-1133">Transmembrane helix</keyword>
<dbReference type="PANTHER" id="PTHR42852">
    <property type="entry name" value="THIOL:DISULFIDE INTERCHANGE PROTEIN DSBE"/>
    <property type="match status" value="1"/>
</dbReference>
<dbReference type="PROSITE" id="PS51352">
    <property type="entry name" value="THIOREDOXIN_2"/>
    <property type="match status" value="1"/>
</dbReference>
<sequence>MTTVSSLVAVGLLGGLITGISPCVLPVLPVILLSAGAQGVRGDDGDDKEADGGFASRFHPYLVVTGLVVSFTIFTLLGSTLLSLLHLPQDLIRWIGIVMLALIGLGMMVPKVMEILERPFARFQRFGGSTNPSNGFLLGLVLGAAYVPCAGPVLAAVAVAGATGRIGADTVALAVSFAIGTAIPLLAFALAGRGITERIRAFRTRQRAIRVTAGVVMLGLAVALVLDAPAALQRRLPDYTASLQARTDDLLHSDSSGACRPGATALGDCGPLPAIDGAVAWINTPGDRPLSQQSRAGKVTLVDFFAYSCINCQRSIPGIEKLHETYAASGLQVIGVHSPEYAFEKEVDNVRGGVKSLGITYPVAVDSNLTTWTNFDNHYWPAHYLADAQGNVRQTHVGEGGEAATEKLVRELLTQANPKVTLPAPVFSEANDDAGTNSPRTPETYLGSDRASGFAQGTLQKGQRAFSFPSRLQADTFALDGTWKVEPQSIAPAEGKGRLRLSYRGKQVNLVVSGEGDLTWTVNGKTRTTHVSGVPNGMELVRTDEAGSGELELEASPGLQLYSFTFG</sequence>
<evidence type="ECO:0000256" key="1">
    <source>
        <dbReference type="ARBA" id="ARBA00004651"/>
    </source>
</evidence>
<dbReference type="EMBL" id="MSKJ01000045">
    <property type="protein sequence ID" value="OLO42926.1"/>
    <property type="molecule type" value="Genomic_DNA"/>
</dbReference>
<dbReference type="GO" id="GO:0016491">
    <property type="term" value="F:oxidoreductase activity"/>
    <property type="evidence" value="ECO:0007669"/>
    <property type="project" value="InterPro"/>
</dbReference>
<dbReference type="Proteomes" id="UP000186857">
    <property type="component" value="Unassembled WGS sequence"/>
</dbReference>
<dbReference type="AlphaFoldDB" id="A0A1Q8V4E3"/>
<feature type="transmembrane region" description="Helical" evidence="7">
    <location>
        <begin position="61"/>
        <end position="85"/>
    </location>
</feature>
<evidence type="ECO:0000256" key="2">
    <source>
        <dbReference type="ARBA" id="ARBA00022475"/>
    </source>
</evidence>
<reference evidence="9 10" key="1">
    <citation type="submission" date="2016-12" db="EMBL/GenBank/DDBJ databases">
        <title>Genomic Comparison of strains in the 'Actinomyces naeslundii' Group.</title>
        <authorList>
            <person name="Mughal S.R."/>
            <person name="Do T."/>
            <person name="Gilbert S.C."/>
            <person name="Witherden E.A."/>
            <person name="Didelot X."/>
            <person name="Beighton D."/>
        </authorList>
    </citation>
    <scope>NUCLEOTIDE SEQUENCE [LARGE SCALE GENOMIC DNA]</scope>
    <source>
        <strain evidence="9 10">CCUG 33920</strain>
    </source>
</reference>
<dbReference type="InterPro" id="IPR003834">
    <property type="entry name" value="Cyt_c_assmbl_TM_dom"/>
</dbReference>
<comment type="caution">
    <text evidence="9">The sequence shown here is derived from an EMBL/GenBank/DDBJ whole genome shotgun (WGS) entry which is preliminary data.</text>
</comment>
<gene>
    <name evidence="9" type="ORF">BKH29_12675</name>
</gene>
<comment type="subcellular location">
    <subcellularLocation>
        <location evidence="1">Cell membrane</location>
        <topology evidence="1">Multi-pass membrane protein</topology>
    </subcellularLocation>
</comment>
<dbReference type="PANTHER" id="PTHR42852:SF13">
    <property type="entry name" value="PROTEIN DIPZ"/>
    <property type="match status" value="1"/>
</dbReference>
<keyword evidence="2" id="KW-1003">Cell membrane</keyword>
<dbReference type="InterPro" id="IPR036249">
    <property type="entry name" value="Thioredoxin-like_sf"/>
</dbReference>
<keyword evidence="3 7" id="KW-0812">Transmembrane</keyword>
<organism evidence="9 10">
    <name type="scientific">Actinomyces oris</name>
    <dbReference type="NCBI Taxonomy" id="544580"/>
    <lineage>
        <taxon>Bacteria</taxon>
        <taxon>Bacillati</taxon>
        <taxon>Actinomycetota</taxon>
        <taxon>Actinomycetes</taxon>
        <taxon>Actinomycetales</taxon>
        <taxon>Actinomycetaceae</taxon>
        <taxon>Actinomyces</taxon>
    </lineage>
</organism>
<dbReference type="InterPro" id="IPR013766">
    <property type="entry name" value="Thioredoxin_domain"/>
</dbReference>
<feature type="transmembrane region" description="Helical" evidence="7">
    <location>
        <begin position="134"/>
        <end position="159"/>
    </location>
</feature>
<feature type="transmembrane region" description="Helical" evidence="7">
    <location>
        <begin position="91"/>
        <end position="113"/>
    </location>
</feature>
<dbReference type="InterPro" id="IPR013740">
    <property type="entry name" value="Redoxin"/>
</dbReference>
<feature type="domain" description="Thioredoxin" evidence="8">
    <location>
        <begin position="259"/>
        <end position="414"/>
    </location>
</feature>
<feature type="region of interest" description="Disordered" evidence="6">
    <location>
        <begin position="425"/>
        <end position="446"/>
    </location>
</feature>
<evidence type="ECO:0000256" key="3">
    <source>
        <dbReference type="ARBA" id="ARBA00022692"/>
    </source>
</evidence>
<keyword evidence="5 7" id="KW-0472">Membrane</keyword>
<dbReference type="GO" id="GO:0005886">
    <property type="term" value="C:plasma membrane"/>
    <property type="evidence" value="ECO:0007669"/>
    <property type="project" value="UniProtKB-SubCell"/>
</dbReference>
<evidence type="ECO:0000256" key="5">
    <source>
        <dbReference type="ARBA" id="ARBA00023136"/>
    </source>
</evidence>
<evidence type="ECO:0000313" key="9">
    <source>
        <dbReference type="EMBL" id="OLO42926.1"/>
    </source>
</evidence>
<dbReference type="Pfam" id="PF02683">
    <property type="entry name" value="DsbD_TM"/>
    <property type="match status" value="1"/>
</dbReference>
<accession>A0A1Q8V4E3</accession>
<evidence type="ECO:0000313" key="10">
    <source>
        <dbReference type="Proteomes" id="UP000186857"/>
    </source>
</evidence>
<dbReference type="RefSeq" id="WP_075377658.1">
    <property type="nucleotide sequence ID" value="NZ_MSKJ01000045.1"/>
</dbReference>
<dbReference type="GO" id="GO:0017004">
    <property type="term" value="P:cytochrome complex assembly"/>
    <property type="evidence" value="ECO:0007669"/>
    <property type="project" value="InterPro"/>
</dbReference>
<dbReference type="InterPro" id="IPR050553">
    <property type="entry name" value="Thioredoxin_ResA/DsbE_sf"/>
</dbReference>
<feature type="transmembrane region" description="Helical" evidence="7">
    <location>
        <begin position="171"/>
        <end position="191"/>
    </location>
</feature>
<dbReference type="OrthoDB" id="9811352at2"/>
<protein>
    <submittedName>
        <fullName evidence="9">Thiol:disulfide interchange protein</fullName>
    </submittedName>
</protein>
<dbReference type="InterPro" id="IPR041017">
    <property type="entry name" value="Thioredoxin_10"/>
</dbReference>
<name>A0A1Q8V4E3_9ACTO</name>
<evidence type="ECO:0000256" key="4">
    <source>
        <dbReference type="ARBA" id="ARBA00022989"/>
    </source>
</evidence>
<evidence type="ECO:0000259" key="8">
    <source>
        <dbReference type="PROSITE" id="PS51352"/>
    </source>
</evidence>
<dbReference type="Pfam" id="PF08534">
    <property type="entry name" value="Redoxin"/>
    <property type="match status" value="1"/>
</dbReference>
<feature type="transmembrane region" description="Helical" evidence="7">
    <location>
        <begin position="6"/>
        <end position="33"/>
    </location>
</feature>
<dbReference type="Gene3D" id="3.40.30.10">
    <property type="entry name" value="Glutaredoxin"/>
    <property type="match status" value="1"/>
</dbReference>
<dbReference type="Pfam" id="PF17991">
    <property type="entry name" value="Thioredoxin_10"/>
    <property type="match status" value="1"/>
</dbReference>
<evidence type="ECO:0000256" key="7">
    <source>
        <dbReference type="SAM" id="Phobius"/>
    </source>
</evidence>